<protein>
    <submittedName>
        <fullName evidence="1">Uncharacterized protein</fullName>
    </submittedName>
</protein>
<dbReference type="HOGENOM" id="CLU_3324546_0_0_9"/>
<sequence>MDKLLINTKYVFSSHNVNSRNLIPKKAFLLHCVSSHLF</sequence>
<dbReference type="Proteomes" id="UP000000935">
    <property type="component" value="Plasmid pBM400"/>
</dbReference>
<evidence type="ECO:0000313" key="2">
    <source>
        <dbReference type="Proteomes" id="UP000000935"/>
    </source>
</evidence>
<keyword evidence="1" id="KW-0614">Plasmid</keyword>
<dbReference type="AlphaFoldDB" id="D5E3D1"/>
<dbReference type="KEGG" id="bmq:BMQ_pBM40011"/>
<geneLocation type="plasmid" evidence="1 2">
    <name>pBM400</name>
</geneLocation>
<accession>D5E3D1</accession>
<proteinExistence type="predicted"/>
<evidence type="ECO:0000313" key="1">
    <source>
        <dbReference type="EMBL" id="ADE72306.1"/>
    </source>
</evidence>
<reference evidence="1 2" key="1">
    <citation type="journal article" date="2003" name="Appl. Environ. Microbiol.">
        <title>Sequencing and characterization of pBM400 from Bacillus megaterium QM B1551.</title>
        <authorList>
            <person name="Scholle M.D."/>
            <person name="White C.A."/>
            <person name="Kunnimalaiyaan M."/>
            <person name="Vary P.S."/>
        </authorList>
    </citation>
    <scope>NUCLEOTIDE SEQUENCE [LARGE SCALE GENOMIC DNA]</scope>
    <source>
        <strain evidence="2">ATCC 12872 / QMB1551</strain>
        <plasmid evidence="1">pBM400</plasmid>
    </source>
</reference>
<dbReference type="EMBL" id="CP001987">
    <property type="protein sequence ID" value="ADE72306.1"/>
    <property type="molecule type" value="Genomic_DNA"/>
</dbReference>
<reference evidence="1 2" key="2">
    <citation type="journal article" date="2011" name="J. Bacteriol.">
        <title>Genome sequences of the biotechnologically important Bacillus megaterium strains QM B1551 and DSM319.</title>
        <authorList>
            <person name="Eppinger M."/>
            <person name="Bunk B."/>
            <person name="Johns M.A."/>
            <person name="Edirisinghe J.N."/>
            <person name="Kutumbaka K.K."/>
            <person name="Koenig S.S."/>
            <person name="Huot Creasy H."/>
            <person name="Rosovitz M.J."/>
            <person name="Riley D.R."/>
            <person name="Daugherty S."/>
            <person name="Martin M."/>
            <person name="Elbourne L.D."/>
            <person name="Paulsen I."/>
            <person name="Biedendieck R."/>
            <person name="Braun C."/>
            <person name="Grayburn S."/>
            <person name="Dhingra S."/>
            <person name="Lukyanchuk V."/>
            <person name="Ball B."/>
            <person name="Ul-Qamar R."/>
            <person name="Seibel J."/>
            <person name="Bremer E."/>
            <person name="Jahn D."/>
            <person name="Ravel J."/>
            <person name="Vary P.S."/>
        </authorList>
    </citation>
    <scope>NUCLEOTIDE SEQUENCE [LARGE SCALE GENOMIC DNA]</scope>
    <source>
        <strain evidence="2">ATCC 12872 / QMB1551</strain>
        <plasmid evidence="1">pBM400</plasmid>
    </source>
</reference>
<name>D5E3D1_PRIM1</name>
<gene>
    <name evidence="1" type="ordered locus">BMQ_pBM40011</name>
</gene>
<keyword evidence="2" id="KW-1185">Reference proteome</keyword>
<organism evidence="1 2">
    <name type="scientific">Priestia megaterium (strain ATCC 12872 / QMB1551)</name>
    <name type="common">Bacillus megaterium</name>
    <dbReference type="NCBI Taxonomy" id="545693"/>
    <lineage>
        <taxon>Bacteria</taxon>
        <taxon>Bacillati</taxon>
        <taxon>Bacillota</taxon>
        <taxon>Bacilli</taxon>
        <taxon>Bacillales</taxon>
        <taxon>Bacillaceae</taxon>
        <taxon>Priestia</taxon>
    </lineage>
</organism>